<comment type="similarity">
    <text evidence="5">Belongs to the SAT4 family.</text>
</comment>
<feature type="transmembrane region" description="Helical" evidence="7">
    <location>
        <begin position="30"/>
        <end position="51"/>
    </location>
</feature>
<keyword evidence="4 7" id="KW-0472">Membrane</keyword>
<dbReference type="PANTHER" id="PTHR33048">
    <property type="entry name" value="PTH11-LIKE INTEGRAL MEMBRANE PROTEIN (AFU_ORTHOLOGUE AFUA_5G11245)"/>
    <property type="match status" value="1"/>
</dbReference>
<accession>A0A9P4R7U4</accession>
<reference evidence="9" key="1">
    <citation type="journal article" date="2020" name="Stud. Mycol.">
        <title>101 Dothideomycetes genomes: a test case for predicting lifestyles and emergence of pathogens.</title>
        <authorList>
            <person name="Haridas S."/>
            <person name="Albert R."/>
            <person name="Binder M."/>
            <person name="Bloem J."/>
            <person name="Labutti K."/>
            <person name="Salamov A."/>
            <person name="Andreopoulos B."/>
            <person name="Baker S."/>
            <person name="Barry K."/>
            <person name="Bills G."/>
            <person name="Bluhm B."/>
            <person name="Cannon C."/>
            <person name="Castanera R."/>
            <person name="Culley D."/>
            <person name="Daum C."/>
            <person name="Ezra D."/>
            <person name="Gonzalez J."/>
            <person name="Henrissat B."/>
            <person name="Kuo A."/>
            <person name="Liang C."/>
            <person name="Lipzen A."/>
            <person name="Lutzoni F."/>
            <person name="Magnuson J."/>
            <person name="Mondo S."/>
            <person name="Nolan M."/>
            <person name="Ohm R."/>
            <person name="Pangilinan J."/>
            <person name="Park H.-J."/>
            <person name="Ramirez L."/>
            <person name="Alfaro M."/>
            <person name="Sun H."/>
            <person name="Tritt A."/>
            <person name="Yoshinaga Y."/>
            <person name="Zwiers L.-H."/>
            <person name="Turgeon B."/>
            <person name="Goodwin S."/>
            <person name="Spatafora J."/>
            <person name="Crous P."/>
            <person name="Grigoriev I."/>
        </authorList>
    </citation>
    <scope>NUCLEOTIDE SEQUENCE</scope>
    <source>
        <strain evidence="9">CBS 125425</strain>
    </source>
</reference>
<dbReference type="EMBL" id="ML996111">
    <property type="protein sequence ID" value="KAF2738066.1"/>
    <property type="molecule type" value="Genomic_DNA"/>
</dbReference>
<feature type="transmembrane region" description="Helical" evidence="7">
    <location>
        <begin position="63"/>
        <end position="83"/>
    </location>
</feature>
<dbReference type="OrthoDB" id="61113at2759"/>
<comment type="caution">
    <text evidence="9">The sequence shown here is derived from an EMBL/GenBank/DDBJ whole genome shotgun (WGS) entry which is preliminary data.</text>
</comment>
<evidence type="ECO:0000313" key="10">
    <source>
        <dbReference type="Proteomes" id="UP000799444"/>
    </source>
</evidence>
<dbReference type="Proteomes" id="UP000799444">
    <property type="component" value="Unassembled WGS sequence"/>
</dbReference>
<feature type="compositionally biased region" description="Polar residues" evidence="6">
    <location>
        <begin position="335"/>
        <end position="344"/>
    </location>
</feature>
<feature type="transmembrane region" description="Helical" evidence="7">
    <location>
        <begin position="230"/>
        <end position="249"/>
    </location>
</feature>
<evidence type="ECO:0000256" key="5">
    <source>
        <dbReference type="ARBA" id="ARBA00038359"/>
    </source>
</evidence>
<dbReference type="AlphaFoldDB" id="A0A9P4R7U4"/>
<evidence type="ECO:0000256" key="3">
    <source>
        <dbReference type="ARBA" id="ARBA00022989"/>
    </source>
</evidence>
<proteinExistence type="inferred from homology"/>
<feature type="region of interest" description="Disordered" evidence="6">
    <location>
        <begin position="325"/>
        <end position="345"/>
    </location>
</feature>
<evidence type="ECO:0000256" key="6">
    <source>
        <dbReference type="SAM" id="MobiDB-lite"/>
    </source>
</evidence>
<evidence type="ECO:0000256" key="2">
    <source>
        <dbReference type="ARBA" id="ARBA00022692"/>
    </source>
</evidence>
<feature type="transmembrane region" description="Helical" evidence="7">
    <location>
        <begin position="144"/>
        <end position="164"/>
    </location>
</feature>
<evidence type="ECO:0000259" key="8">
    <source>
        <dbReference type="Pfam" id="PF20684"/>
    </source>
</evidence>
<sequence>MVSAFERIMLEMMQNPPDPNEPLPTSNLPVTMYGATIPFHILAWTAVLWRLYTRFKIVREPGWDDFFVILAALFNLVSMITFLESIRHGMGKHLLSIDPSILKTCFKWLYVQGASYYTTTALIKISLLCQYLRIFRIGFLRPTCIVLLGIVTVWGVAFSFMAWFPCFPVSGFWDRMQQPPPKCYGFGFADLAGATAAFVGFAATNMFLDLVIFLIPMAEYFKPNLRRKEVLAMTGLFLLGSIVVLMSILRLWTAAKHNANDVSTFDFTWWYPLTLIISCIEVDFAIMCASMPIFWPAIVESLSQISAIFVTKEIHVTSHQRLDEDPDIEMDRPTSFKSNSSQEGLTKVSELTKADSLTRAHVTGTIPTKIEVGVDKKGHAWL</sequence>
<protein>
    <recommendedName>
        <fullName evidence="8">Rhodopsin domain-containing protein</fullName>
    </recommendedName>
</protein>
<evidence type="ECO:0000256" key="7">
    <source>
        <dbReference type="SAM" id="Phobius"/>
    </source>
</evidence>
<dbReference type="Pfam" id="PF20684">
    <property type="entry name" value="Fung_rhodopsin"/>
    <property type="match status" value="1"/>
</dbReference>
<dbReference type="PANTHER" id="PTHR33048:SF47">
    <property type="entry name" value="INTEGRAL MEMBRANE PROTEIN-RELATED"/>
    <property type="match status" value="1"/>
</dbReference>
<feature type="transmembrane region" description="Helical" evidence="7">
    <location>
        <begin position="114"/>
        <end position="132"/>
    </location>
</feature>
<feature type="compositionally biased region" description="Basic and acidic residues" evidence="6">
    <location>
        <begin position="325"/>
        <end position="334"/>
    </location>
</feature>
<evidence type="ECO:0000313" key="9">
    <source>
        <dbReference type="EMBL" id="KAF2738066.1"/>
    </source>
</evidence>
<dbReference type="GO" id="GO:0016020">
    <property type="term" value="C:membrane"/>
    <property type="evidence" value="ECO:0007669"/>
    <property type="project" value="UniProtKB-SubCell"/>
</dbReference>
<organism evidence="9 10">
    <name type="scientific">Polyplosphaeria fusca</name>
    <dbReference type="NCBI Taxonomy" id="682080"/>
    <lineage>
        <taxon>Eukaryota</taxon>
        <taxon>Fungi</taxon>
        <taxon>Dikarya</taxon>
        <taxon>Ascomycota</taxon>
        <taxon>Pezizomycotina</taxon>
        <taxon>Dothideomycetes</taxon>
        <taxon>Pleosporomycetidae</taxon>
        <taxon>Pleosporales</taxon>
        <taxon>Tetraplosphaeriaceae</taxon>
        <taxon>Polyplosphaeria</taxon>
    </lineage>
</organism>
<gene>
    <name evidence="9" type="ORF">EJ04DRAFT_67926</name>
</gene>
<feature type="transmembrane region" description="Helical" evidence="7">
    <location>
        <begin position="196"/>
        <end position="218"/>
    </location>
</feature>
<evidence type="ECO:0000256" key="4">
    <source>
        <dbReference type="ARBA" id="ARBA00023136"/>
    </source>
</evidence>
<comment type="subcellular location">
    <subcellularLocation>
        <location evidence="1">Membrane</location>
        <topology evidence="1">Multi-pass membrane protein</topology>
    </subcellularLocation>
</comment>
<feature type="domain" description="Rhodopsin" evidence="8">
    <location>
        <begin position="49"/>
        <end position="298"/>
    </location>
</feature>
<keyword evidence="2 7" id="KW-0812">Transmembrane</keyword>
<evidence type="ECO:0000256" key="1">
    <source>
        <dbReference type="ARBA" id="ARBA00004141"/>
    </source>
</evidence>
<keyword evidence="10" id="KW-1185">Reference proteome</keyword>
<dbReference type="InterPro" id="IPR049326">
    <property type="entry name" value="Rhodopsin_dom_fungi"/>
</dbReference>
<dbReference type="InterPro" id="IPR052337">
    <property type="entry name" value="SAT4-like"/>
</dbReference>
<keyword evidence="3 7" id="KW-1133">Transmembrane helix</keyword>
<name>A0A9P4R7U4_9PLEO</name>
<feature type="transmembrane region" description="Helical" evidence="7">
    <location>
        <begin position="269"/>
        <end position="295"/>
    </location>
</feature>